<proteinExistence type="predicted"/>
<sequence>MSKFSNFKSYDGAKVRKRAYRKNEVWDEHKDFILDLLQRGEKQKSILDALKNERGFNTNLNQLKSKLGIWGVSNKNLAKKQRRWIYLMNQRRQEMGKETMFYFGDTGQAVTETQLGSIMKEGEKEYSGGIPASPGELEMSTPPPMTPGDEDPGSDPISEQSTDPRPQNANVGITERIDTLNPKAVEPIVTPIGSATLIPDSPASSQVSIEDVDPEIPSDTSDKSQPPEPSSMENEENTEIPSAFENIYLNVLKSLDSFHLAANSSAAATENQNIISPVSNPGYKNTGAIPPPEYSADLTEWMEVVYKDADLFVNMVHQTVEKYDLPFPVCRDTVTLQWVEDYDEEPLPYHISLAILNGVPLTPVIPGWEDLPVAVRGPDSRWLYSTSTDVIQCTSWLPIKDPPERILMEEEWERIDFLFSKYYNKLKKFADKLAKSEPDTDFILIFRQRAAHLQKLRHSFGEFSYYTTLALEGFAELCFQVHSIPNSESLFLYDCVAKIFKTFGLIYHECALDFHKNLGYLRRNLHDFSGSLECHVMAYYLGYHRWGFESMECIDSIPDIARCLFKLGLPDDADYVIRIGLKNIQSVASKTPPDEYYIHYQLGKALKCIAEVCKLGGRNDAAATVSRFCIHQFMIYRSKYTGTDISNNGWVPQHMGDAFLILKDYENAARMFQYAFNEYSGYYGEVDRRTMEAIRKLCKSMTRRGLAIYTVPILEKTLMLKSEKGDQQEEDEVKFEIWMQYTEAVMRVSGRHSELANLRKRLTEG</sequence>
<gene>
    <name evidence="3" type="ORF">TWF718_009786</name>
</gene>
<protein>
    <recommendedName>
        <fullName evidence="2">Clr5 domain-containing protein</fullName>
    </recommendedName>
</protein>
<dbReference type="Proteomes" id="UP001313282">
    <property type="component" value="Unassembled WGS sequence"/>
</dbReference>
<evidence type="ECO:0000313" key="4">
    <source>
        <dbReference type="Proteomes" id="UP001313282"/>
    </source>
</evidence>
<dbReference type="InterPro" id="IPR025676">
    <property type="entry name" value="Clr5_dom"/>
</dbReference>
<organism evidence="3 4">
    <name type="scientific">Orbilia javanica</name>
    <dbReference type="NCBI Taxonomy" id="47235"/>
    <lineage>
        <taxon>Eukaryota</taxon>
        <taxon>Fungi</taxon>
        <taxon>Dikarya</taxon>
        <taxon>Ascomycota</taxon>
        <taxon>Pezizomycotina</taxon>
        <taxon>Orbiliomycetes</taxon>
        <taxon>Orbiliales</taxon>
        <taxon>Orbiliaceae</taxon>
        <taxon>Orbilia</taxon>
    </lineage>
</organism>
<feature type="compositionally biased region" description="Polar residues" evidence="1">
    <location>
        <begin position="157"/>
        <end position="171"/>
    </location>
</feature>
<feature type="domain" description="Clr5" evidence="2">
    <location>
        <begin position="23"/>
        <end position="73"/>
    </location>
</feature>
<evidence type="ECO:0000313" key="3">
    <source>
        <dbReference type="EMBL" id="KAK6337000.1"/>
    </source>
</evidence>
<dbReference type="AlphaFoldDB" id="A0AAN8RF99"/>
<accession>A0AAN8RF99</accession>
<evidence type="ECO:0000259" key="2">
    <source>
        <dbReference type="Pfam" id="PF14420"/>
    </source>
</evidence>
<keyword evidence="4" id="KW-1185">Reference proteome</keyword>
<evidence type="ECO:0000256" key="1">
    <source>
        <dbReference type="SAM" id="MobiDB-lite"/>
    </source>
</evidence>
<dbReference type="Pfam" id="PF14420">
    <property type="entry name" value="Clr5"/>
    <property type="match status" value="1"/>
</dbReference>
<feature type="region of interest" description="Disordered" evidence="1">
    <location>
        <begin position="194"/>
        <end position="237"/>
    </location>
</feature>
<reference evidence="3 4" key="1">
    <citation type="submission" date="2019-10" db="EMBL/GenBank/DDBJ databases">
        <authorList>
            <person name="Palmer J.M."/>
        </authorList>
    </citation>
    <scope>NUCLEOTIDE SEQUENCE [LARGE SCALE GENOMIC DNA]</scope>
    <source>
        <strain evidence="3 4">TWF718</strain>
    </source>
</reference>
<comment type="caution">
    <text evidence="3">The sequence shown here is derived from an EMBL/GenBank/DDBJ whole genome shotgun (WGS) entry which is preliminary data.</text>
</comment>
<name>A0AAN8RF99_9PEZI</name>
<dbReference type="EMBL" id="JAVHNR010000007">
    <property type="protein sequence ID" value="KAK6337000.1"/>
    <property type="molecule type" value="Genomic_DNA"/>
</dbReference>
<feature type="region of interest" description="Disordered" evidence="1">
    <location>
        <begin position="124"/>
        <end position="178"/>
    </location>
</feature>